<name>A0A812LJX6_SYMPI</name>
<accession>A0A812LJX6</accession>
<dbReference type="AlphaFoldDB" id="A0A812LJX6"/>
<feature type="compositionally biased region" description="Basic and acidic residues" evidence="1">
    <location>
        <begin position="32"/>
        <end position="43"/>
    </location>
</feature>
<gene>
    <name evidence="2" type="ORF">SPIL2461_LOCUS4634</name>
</gene>
<feature type="compositionally biased region" description="Low complexity" evidence="1">
    <location>
        <begin position="69"/>
        <end position="79"/>
    </location>
</feature>
<evidence type="ECO:0000256" key="1">
    <source>
        <dbReference type="SAM" id="MobiDB-lite"/>
    </source>
</evidence>
<dbReference type="EMBL" id="CAJNIZ010006233">
    <property type="protein sequence ID" value="CAE7248202.1"/>
    <property type="molecule type" value="Genomic_DNA"/>
</dbReference>
<proteinExistence type="predicted"/>
<evidence type="ECO:0000313" key="2">
    <source>
        <dbReference type="EMBL" id="CAE7248202.1"/>
    </source>
</evidence>
<feature type="compositionally biased region" description="Acidic residues" evidence="1">
    <location>
        <begin position="55"/>
        <end position="65"/>
    </location>
</feature>
<reference evidence="2" key="1">
    <citation type="submission" date="2021-02" db="EMBL/GenBank/DDBJ databases">
        <authorList>
            <person name="Dougan E. K."/>
            <person name="Rhodes N."/>
            <person name="Thang M."/>
            <person name="Chan C."/>
        </authorList>
    </citation>
    <scope>NUCLEOTIDE SEQUENCE</scope>
</reference>
<keyword evidence="3" id="KW-1185">Reference proteome</keyword>
<dbReference type="Proteomes" id="UP000649617">
    <property type="component" value="Unassembled WGS sequence"/>
</dbReference>
<feature type="region of interest" description="Disordered" evidence="1">
    <location>
        <begin position="1"/>
        <end position="162"/>
    </location>
</feature>
<feature type="compositionally biased region" description="Low complexity" evidence="1">
    <location>
        <begin position="114"/>
        <end position="134"/>
    </location>
</feature>
<feature type="compositionally biased region" description="Basic and acidic residues" evidence="1">
    <location>
        <begin position="151"/>
        <end position="162"/>
    </location>
</feature>
<comment type="caution">
    <text evidence="2">The sequence shown here is derived from an EMBL/GenBank/DDBJ whole genome shotgun (WGS) entry which is preliminary data.</text>
</comment>
<evidence type="ECO:0000313" key="3">
    <source>
        <dbReference type="Proteomes" id="UP000649617"/>
    </source>
</evidence>
<organism evidence="2 3">
    <name type="scientific">Symbiodinium pilosum</name>
    <name type="common">Dinoflagellate</name>
    <dbReference type="NCBI Taxonomy" id="2952"/>
    <lineage>
        <taxon>Eukaryota</taxon>
        <taxon>Sar</taxon>
        <taxon>Alveolata</taxon>
        <taxon>Dinophyceae</taxon>
        <taxon>Suessiales</taxon>
        <taxon>Symbiodiniaceae</taxon>
        <taxon>Symbiodinium</taxon>
    </lineage>
</organism>
<feature type="compositionally biased region" description="Basic and acidic residues" evidence="1">
    <location>
        <begin position="1"/>
        <end position="18"/>
    </location>
</feature>
<sequence length="226" mass="24866">MKEMVLTKYSEKLAPHESPRKRRRRSCKAKKTSAEKSHPEGHDQVSSIKPRKLDFEDESDGDQHEDDSSPASAPCSPGAHKSDAADFCDSTPAKSAIPSVDEDLFSGKFARPKQSPSQTSSPSARKKAATATASKEGKAPKLATGALDVPARTDEQREEDLPRKDEVRQLLDKIRENRLVAILPLDCKPSDQKFFLQILVQEDLLTVKDAFDNLGTYHGVLSAINV</sequence>
<protein>
    <submittedName>
        <fullName evidence="2">Uncharacterized protein</fullName>
    </submittedName>
</protein>
<feature type="compositionally biased region" description="Basic residues" evidence="1">
    <location>
        <begin position="19"/>
        <end position="31"/>
    </location>
</feature>